<reference evidence="1" key="1">
    <citation type="submission" date="2014-09" db="EMBL/GenBank/DDBJ databases">
        <authorList>
            <person name="Magalhaes I.L.F."/>
            <person name="Oliveira U."/>
            <person name="Santos F.R."/>
            <person name="Vidigal T.H.D.A."/>
            <person name="Brescovit A.D."/>
            <person name="Santos A.J."/>
        </authorList>
    </citation>
    <scope>NUCLEOTIDE SEQUENCE</scope>
    <source>
        <tissue evidence="1">Shoot tissue taken approximately 20 cm above the soil surface</tissue>
    </source>
</reference>
<dbReference type="EMBL" id="GBRH01274767">
    <property type="protein sequence ID" value="JAD23128.1"/>
    <property type="molecule type" value="Transcribed_RNA"/>
</dbReference>
<proteinExistence type="predicted"/>
<reference evidence="1" key="2">
    <citation type="journal article" date="2015" name="Data Brief">
        <title>Shoot transcriptome of the giant reed, Arundo donax.</title>
        <authorList>
            <person name="Barrero R.A."/>
            <person name="Guerrero F.D."/>
            <person name="Moolhuijzen P."/>
            <person name="Goolsby J.A."/>
            <person name="Tidwell J."/>
            <person name="Bellgard S.E."/>
            <person name="Bellgard M.I."/>
        </authorList>
    </citation>
    <scope>NUCLEOTIDE SEQUENCE</scope>
    <source>
        <tissue evidence="1">Shoot tissue taken approximately 20 cm above the soil surface</tissue>
    </source>
</reference>
<sequence>MSDIAAIDVILSCLEFHQEKWFCNLASLDTDVVRNC</sequence>
<protein>
    <submittedName>
        <fullName evidence="1">Uncharacterized protein</fullName>
    </submittedName>
</protein>
<organism evidence="1">
    <name type="scientific">Arundo donax</name>
    <name type="common">Giant reed</name>
    <name type="synonym">Donax arundinaceus</name>
    <dbReference type="NCBI Taxonomy" id="35708"/>
    <lineage>
        <taxon>Eukaryota</taxon>
        <taxon>Viridiplantae</taxon>
        <taxon>Streptophyta</taxon>
        <taxon>Embryophyta</taxon>
        <taxon>Tracheophyta</taxon>
        <taxon>Spermatophyta</taxon>
        <taxon>Magnoliopsida</taxon>
        <taxon>Liliopsida</taxon>
        <taxon>Poales</taxon>
        <taxon>Poaceae</taxon>
        <taxon>PACMAD clade</taxon>
        <taxon>Arundinoideae</taxon>
        <taxon>Arundineae</taxon>
        <taxon>Arundo</taxon>
    </lineage>
</organism>
<evidence type="ECO:0000313" key="1">
    <source>
        <dbReference type="EMBL" id="JAD23128.1"/>
    </source>
</evidence>
<accession>A0A0A8YCE9</accession>
<dbReference type="AlphaFoldDB" id="A0A0A8YCE9"/>
<name>A0A0A8YCE9_ARUDO</name>